<evidence type="ECO:0000256" key="1">
    <source>
        <dbReference type="SAM" id="MobiDB-lite"/>
    </source>
</evidence>
<feature type="compositionally biased region" description="Basic and acidic residues" evidence="1">
    <location>
        <begin position="80"/>
        <end position="93"/>
    </location>
</feature>
<comment type="caution">
    <text evidence="2">The sequence shown here is derived from an EMBL/GenBank/DDBJ whole genome shotgun (WGS) entry which is preliminary data.</text>
</comment>
<dbReference type="Proteomes" id="UP000294919">
    <property type="component" value="Unassembled WGS sequence"/>
</dbReference>
<accession>A0A4R2KVN7</accession>
<sequence length="108" mass="12708">MANPLAIRIMKNIAKKMNKDIESNVEVYGLPKKERTIDQKYESLLKEVIYHKEDQATHKTVKKEPVKWDAYLENFIDHPIKEQSKNKTSEKNTNKKSTMMTLEELSNK</sequence>
<dbReference type="AlphaFoldDB" id="A0A4R2KVN7"/>
<dbReference type="RefSeq" id="WP_132244705.1">
    <property type="nucleotide sequence ID" value="NZ_SLWV01000009.1"/>
</dbReference>
<organism evidence="2 3">
    <name type="scientific">Marinisporobacter balticus</name>
    <dbReference type="NCBI Taxonomy" id="2018667"/>
    <lineage>
        <taxon>Bacteria</taxon>
        <taxon>Bacillati</taxon>
        <taxon>Bacillota</taxon>
        <taxon>Clostridia</taxon>
        <taxon>Peptostreptococcales</taxon>
        <taxon>Thermotaleaceae</taxon>
        <taxon>Marinisporobacter</taxon>
    </lineage>
</organism>
<dbReference type="OrthoDB" id="1955010at2"/>
<keyword evidence="3" id="KW-1185">Reference proteome</keyword>
<evidence type="ECO:0000313" key="2">
    <source>
        <dbReference type="EMBL" id="TCO75266.1"/>
    </source>
</evidence>
<gene>
    <name evidence="2" type="ORF">EV214_109103</name>
</gene>
<proteinExistence type="predicted"/>
<dbReference type="EMBL" id="SLWV01000009">
    <property type="protein sequence ID" value="TCO75266.1"/>
    <property type="molecule type" value="Genomic_DNA"/>
</dbReference>
<name>A0A4R2KVN7_9FIRM</name>
<reference evidence="2 3" key="1">
    <citation type="submission" date="2019-03" db="EMBL/GenBank/DDBJ databases">
        <title>Genomic Encyclopedia of Type Strains, Phase IV (KMG-IV): sequencing the most valuable type-strain genomes for metagenomic binning, comparative biology and taxonomic classification.</title>
        <authorList>
            <person name="Goeker M."/>
        </authorList>
    </citation>
    <scope>NUCLEOTIDE SEQUENCE [LARGE SCALE GENOMIC DNA]</scope>
    <source>
        <strain evidence="2 3">DSM 102940</strain>
    </source>
</reference>
<feature type="region of interest" description="Disordered" evidence="1">
    <location>
        <begin position="80"/>
        <end position="108"/>
    </location>
</feature>
<evidence type="ECO:0000313" key="3">
    <source>
        <dbReference type="Proteomes" id="UP000294919"/>
    </source>
</evidence>
<protein>
    <submittedName>
        <fullName evidence="2">Uncharacterized protein</fullName>
    </submittedName>
</protein>